<dbReference type="GO" id="GO:0004803">
    <property type="term" value="F:transposase activity"/>
    <property type="evidence" value="ECO:0007669"/>
    <property type="project" value="InterPro"/>
</dbReference>
<accession>A0A8J6T706</accession>
<dbReference type="Pfam" id="PF01609">
    <property type="entry name" value="DDE_Tnp_1"/>
    <property type="match status" value="1"/>
</dbReference>
<protein>
    <submittedName>
        <fullName evidence="3">ISNCY family transposase</fullName>
    </submittedName>
</protein>
<gene>
    <name evidence="3" type="ORF">H8E19_00200</name>
</gene>
<dbReference type="Pfam" id="PF05598">
    <property type="entry name" value="DUF772"/>
    <property type="match status" value="1"/>
</dbReference>
<comment type="caution">
    <text evidence="3">The sequence shown here is derived from an EMBL/GenBank/DDBJ whole genome shotgun (WGS) entry which is preliminary data.</text>
</comment>
<dbReference type="GO" id="GO:0006313">
    <property type="term" value="P:DNA transposition"/>
    <property type="evidence" value="ECO:0007669"/>
    <property type="project" value="InterPro"/>
</dbReference>
<dbReference type="AlphaFoldDB" id="A0A8J6T706"/>
<feature type="domain" description="Transposase InsH N-terminal" evidence="2">
    <location>
        <begin position="21"/>
        <end position="114"/>
    </location>
</feature>
<evidence type="ECO:0000259" key="1">
    <source>
        <dbReference type="Pfam" id="PF01609"/>
    </source>
</evidence>
<reference evidence="3 4" key="1">
    <citation type="submission" date="2020-08" db="EMBL/GenBank/DDBJ databases">
        <title>Bridging the membrane lipid divide: bacteria of the FCB group superphylum have the potential to synthesize archaeal ether lipids.</title>
        <authorList>
            <person name="Villanueva L."/>
            <person name="Von Meijenfeldt F.A.B."/>
            <person name="Westbye A.B."/>
            <person name="Yadav S."/>
            <person name="Hopmans E.C."/>
            <person name="Dutilh B.E."/>
            <person name="Sinninghe Damste J.S."/>
        </authorList>
    </citation>
    <scope>NUCLEOTIDE SEQUENCE [LARGE SCALE GENOMIC DNA]</scope>
    <source>
        <strain evidence="3">NIOZ-UU27</strain>
    </source>
</reference>
<organism evidence="3 4">
    <name type="scientific">Candidatus Desulfacyla euxinica</name>
    <dbReference type="NCBI Taxonomy" id="2841693"/>
    <lineage>
        <taxon>Bacteria</taxon>
        <taxon>Deltaproteobacteria</taxon>
        <taxon>Candidatus Desulfacyla</taxon>
    </lineage>
</organism>
<evidence type="ECO:0000259" key="2">
    <source>
        <dbReference type="Pfam" id="PF05598"/>
    </source>
</evidence>
<dbReference type="Proteomes" id="UP000650524">
    <property type="component" value="Unassembled WGS sequence"/>
</dbReference>
<dbReference type="NCBIfam" id="NF033593">
    <property type="entry name" value="transpos_ISNCY_1"/>
    <property type="match status" value="1"/>
</dbReference>
<dbReference type="InterPro" id="IPR002559">
    <property type="entry name" value="Transposase_11"/>
</dbReference>
<dbReference type="EMBL" id="JACNJD010000016">
    <property type="protein sequence ID" value="MBC8175793.1"/>
    <property type="molecule type" value="Genomic_DNA"/>
</dbReference>
<sequence>MRKNYQKQMPLMITSIDHPHATELEGISQILDANPIIYEWVLQDLTRNVTHTGAGAEGMSAEQVVRAAIIKQMEGYSYEELAFHLLDSVCYRGFCRIGIADKGFQKSALCNNIKTISAETWEAINRVLVAYGQDTDIEKGKEVRIDCTVVSSNIHEPTDSTLLWDSVRVLTRMLGRINERFDEIDISFSDHTKRAKRRMLGVLNAKSKKARKKQYEDLLKVTHKTVKYASNAVSLLKVHPFSNLSLSATAQGMAEELKEVIRLTYRVIDQTTRRVIRGESVPSGEKIVSIFEPHTDIIVKDRRDTFYGHKVCLTGGVSNLITDCLILDGNPADTELTDQMFDRHKKIYGHYPLKAALDGGFASKPNLTSAKGRGIKDVCFAKKRGLKEEEMCRSTWVYKRLRRFRAGIESGISWLKRCFGLSRCMWKSLPSFHSYVWASIVSANLLTLARKGFSAT</sequence>
<proteinExistence type="predicted"/>
<evidence type="ECO:0000313" key="3">
    <source>
        <dbReference type="EMBL" id="MBC8175793.1"/>
    </source>
</evidence>
<evidence type="ECO:0000313" key="4">
    <source>
        <dbReference type="Proteomes" id="UP000650524"/>
    </source>
</evidence>
<dbReference type="GO" id="GO:0003677">
    <property type="term" value="F:DNA binding"/>
    <property type="evidence" value="ECO:0007669"/>
    <property type="project" value="InterPro"/>
</dbReference>
<dbReference type="InterPro" id="IPR008490">
    <property type="entry name" value="Transposase_InsH_N"/>
</dbReference>
<name>A0A8J6T706_9DELT</name>
<feature type="domain" description="Transposase IS4-like" evidence="1">
    <location>
        <begin position="309"/>
        <end position="445"/>
    </location>
</feature>